<keyword evidence="2" id="KW-0090">Biological rhythms</keyword>
<comment type="similarity">
    <text evidence="3">Belongs to the TO family.</text>
</comment>
<evidence type="ECO:0000313" key="4">
    <source>
        <dbReference type="EMBL" id="KAK9721654.1"/>
    </source>
</evidence>
<keyword evidence="5" id="KW-1185">Reference proteome</keyword>
<dbReference type="InterPro" id="IPR038606">
    <property type="entry name" value="To_sf"/>
</dbReference>
<dbReference type="FunFam" id="3.15.10.30:FF:000001">
    <property type="entry name" value="Takeout-like protein 1"/>
    <property type="match status" value="1"/>
</dbReference>
<evidence type="ECO:0000256" key="1">
    <source>
        <dbReference type="ARBA" id="ARBA00022729"/>
    </source>
</evidence>
<organism evidence="4 5">
    <name type="scientific">Popillia japonica</name>
    <name type="common">Japanese beetle</name>
    <dbReference type="NCBI Taxonomy" id="7064"/>
    <lineage>
        <taxon>Eukaryota</taxon>
        <taxon>Metazoa</taxon>
        <taxon>Ecdysozoa</taxon>
        <taxon>Arthropoda</taxon>
        <taxon>Hexapoda</taxon>
        <taxon>Insecta</taxon>
        <taxon>Pterygota</taxon>
        <taxon>Neoptera</taxon>
        <taxon>Endopterygota</taxon>
        <taxon>Coleoptera</taxon>
        <taxon>Polyphaga</taxon>
        <taxon>Scarabaeiformia</taxon>
        <taxon>Scarabaeidae</taxon>
        <taxon>Rutelinae</taxon>
        <taxon>Popillia</taxon>
    </lineage>
</organism>
<dbReference type="AlphaFoldDB" id="A0AAW1KNT9"/>
<reference evidence="4 5" key="1">
    <citation type="journal article" date="2024" name="BMC Genomics">
        <title>De novo assembly and annotation of Popillia japonica's genome with initial clues to its potential as an invasive pest.</title>
        <authorList>
            <person name="Cucini C."/>
            <person name="Boschi S."/>
            <person name="Funari R."/>
            <person name="Cardaioli E."/>
            <person name="Iannotti N."/>
            <person name="Marturano G."/>
            <person name="Paoli F."/>
            <person name="Bruttini M."/>
            <person name="Carapelli A."/>
            <person name="Frati F."/>
            <person name="Nardi F."/>
        </authorList>
    </citation>
    <scope>NUCLEOTIDE SEQUENCE [LARGE SCALE GENOMIC DNA]</scope>
    <source>
        <strain evidence="4">DMR45628</strain>
    </source>
</reference>
<dbReference type="GO" id="GO:0007623">
    <property type="term" value="P:circadian rhythm"/>
    <property type="evidence" value="ECO:0007669"/>
    <property type="project" value="UniProtKB-ARBA"/>
</dbReference>
<name>A0AAW1KNT9_POPJA</name>
<dbReference type="EMBL" id="JASPKY010000196">
    <property type="protein sequence ID" value="KAK9721654.1"/>
    <property type="molecule type" value="Genomic_DNA"/>
</dbReference>
<evidence type="ECO:0000256" key="3">
    <source>
        <dbReference type="ARBA" id="ARBA00060902"/>
    </source>
</evidence>
<gene>
    <name evidence="4" type="ORF">QE152_g20778</name>
</gene>
<keyword evidence="1" id="KW-0732">Signal</keyword>
<dbReference type="GO" id="GO:0005615">
    <property type="term" value="C:extracellular space"/>
    <property type="evidence" value="ECO:0007669"/>
    <property type="project" value="TreeGrafter"/>
</dbReference>
<evidence type="ECO:0000313" key="5">
    <source>
        <dbReference type="Proteomes" id="UP001458880"/>
    </source>
</evidence>
<comment type="caution">
    <text evidence="4">The sequence shown here is derived from an EMBL/GenBank/DDBJ whole genome shotgun (WGS) entry which is preliminary data.</text>
</comment>
<dbReference type="Proteomes" id="UP001458880">
    <property type="component" value="Unassembled WGS sequence"/>
</dbReference>
<proteinExistence type="inferred from homology"/>
<dbReference type="Pfam" id="PF06585">
    <property type="entry name" value="JHBP"/>
    <property type="match status" value="1"/>
</dbReference>
<dbReference type="PANTHER" id="PTHR11008:SF14">
    <property type="entry name" value="CIRCADIAN CLOCK-CONTROLLED PROTEIN-LIKE PROTEIN"/>
    <property type="match status" value="1"/>
</dbReference>
<dbReference type="SMART" id="SM00700">
    <property type="entry name" value="JHBP"/>
    <property type="match status" value="1"/>
</dbReference>
<dbReference type="Gene3D" id="3.15.10.30">
    <property type="entry name" value="Haemolymph juvenile hormone binding protein"/>
    <property type="match status" value="1"/>
</dbReference>
<dbReference type="InterPro" id="IPR010562">
    <property type="entry name" value="Haemolymph_juvenile_hormone-bd"/>
</dbReference>
<dbReference type="PANTHER" id="PTHR11008">
    <property type="entry name" value="PROTEIN TAKEOUT-LIKE PROTEIN"/>
    <property type="match status" value="1"/>
</dbReference>
<evidence type="ECO:0000256" key="2">
    <source>
        <dbReference type="ARBA" id="ARBA00023108"/>
    </source>
</evidence>
<sequence length="251" mass="28720">MAQHFTFEYTGTEHSVSACDSLEVTYDVIASNIKKCKRNDPELNECMKSVILSTRPYLKDGIKALKVPPMDPFALDKAKLSTGYATSTFSDIKFYHANDFELKYFKMDLDANTIALNVTYPYMELKCVYIADGKFINIAFHGEGDMVANFTNTNVTAVLKGERYEKNGQEYITWKTSDTKVLEDSMAYFHVSDLFRGNPELSERLLQVFREQQKDLTPEIIPLVADIFGQVFLSWFNGPFSKFSLKELFDD</sequence>
<accession>A0AAW1KNT9</accession>
<protein>
    <submittedName>
        <fullName evidence="4">Hemolymph juvenile hormone binding protein (JHBP)</fullName>
    </submittedName>
</protein>